<keyword evidence="2" id="KW-1133">Transmembrane helix</keyword>
<dbReference type="AlphaFoldDB" id="A0A9W8JNL6"/>
<dbReference type="GO" id="GO:0010142">
    <property type="term" value="P:farnesyl diphosphate biosynthetic process, mevalonate pathway"/>
    <property type="evidence" value="ECO:0007669"/>
    <property type="project" value="InterPro"/>
</dbReference>
<dbReference type="SUPFAM" id="SSF53901">
    <property type="entry name" value="Thiolase-like"/>
    <property type="match status" value="1"/>
</dbReference>
<keyword evidence="1" id="KW-0808">Transferase</keyword>
<proteinExistence type="predicted"/>
<organism evidence="4 5">
    <name type="scientific">Agrocybe chaxingu</name>
    <dbReference type="NCBI Taxonomy" id="84603"/>
    <lineage>
        <taxon>Eukaryota</taxon>
        <taxon>Fungi</taxon>
        <taxon>Dikarya</taxon>
        <taxon>Basidiomycota</taxon>
        <taxon>Agaricomycotina</taxon>
        <taxon>Agaricomycetes</taxon>
        <taxon>Agaricomycetidae</taxon>
        <taxon>Agaricales</taxon>
        <taxon>Agaricineae</taxon>
        <taxon>Strophariaceae</taxon>
        <taxon>Agrocybe</taxon>
    </lineage>
</organism>
<dbReference type="PANTHER" id="PTHR43323:SF2">
    <property type="entry name" value="HYDROXYMETHYLGLUTARYL-COA SYNTHASE"/>
    <property type="match status" value="1"/>
</dbReference>
<name>A0A9W8JNL6_9AGAR</name>
<dbReference type="GO" id="GO:0004421">
    <property type="term" value="F:hydroxymethylglutaryl-CoA synthase activity"/>
    <property type="evidence" value="ECO:0007669"/>
    <property type="project" value="InterPro"/>
</dbReference>
<keyword evidence="2" id="KW-0812">Transmembrane</keyword>
<evidence type="ECO:0000313" key="5">
    <source>
        <dbReference type="Proteomes" id="UP001148786"/>
    </source>
</evidence>
<dbReference type="GO" id="GO:0006696">
    <property type="term" value="P:ergosterol biosynthetic process"/>
    <property type="evidence" value="ECO:0007669"/>
    <property type="project" value="TreeGrafter"/>
</dbReference>
<dbReference type="EMBL" id="JANKHO010002003">
    <property type="protein sequence ID" value="KAJ3495716.1"/>
    <property type="molecule type" value="Genomic_DNA"/>
</dbReference>
<feature type="transmembrane region" description="Helical" evidence="2">
    <location>
        <begin position="38"/>
        <end position="54"/>
    </location>
</feature>
<dbReference type="PANTHER" id="PTHR43323">
    <property type="entry name" value="3-HYDROXY-3-METHYLGLUTARYL COENZYME A SYNTHASE"/>
    <property type="match status" value="1"/>
</dbReference>
<comment type="caution">
    <text evidence="4">The sequence shown here is derived from an EMBL/GenBank/DDBJ whole genome shotgun (WGS) entry which is preliminary data.</text>
</comment>
<reference evidence="4" key="1">
    <citation type="submission" date="2022-07" db="EMBL/GenBank/DDBJ databases">
        <title>Genome Sequence of Agrocybe chaxingu.</title>
        <authorList>
            <person name="Buettner E."/>
        </authorList>
    </citation>
    <scope>NUCLEOTIDE SEQUENCE</scope>
    <source>
        <strain evidence="4">MP-N11</strain>
    </source>
</reference>
<dbReference type="Proteomes" id="UP001148786">
    <property type="component" value="Unassembled WGS sequence"/>
</dbReference>
<dbReference type="Pfam" id="PF08540">
    <property type="entry name" value="HMG_CoA_synt_C"/>
    <property type="match status" value="1"/>
</dbReference>
<dbReference type="PROSITE" id="PS51257">
    <property type="entry name" value="PROKAR_LIPOPROTEIN"/>
    <property type="match status" value="1"/>
</dbReference>
<evidence type="ECO:0000256" key="2">
    <source>
        <dbReference type="SAM" id="Phobius"/>
    </source>
</evidence>
<dbReference type="InterPro" id="IPR013746">
    <property type="entry name" value="HMG_CoA_synt_C_dom"/>
</dbReference>
<evidence type="ECO:0000313" key="4">
    <source>
        <dbReference type="EMBL" id="KAJ3495716.1"/>
    </source>
</evidence>
<gene>
    <name evidence="4" type="ORF">NLJ89_g10582</name>
</gene>
<dbReference type="GO" id="GO:0006084">
    <property type="term" value="P:acetyl-CoA metabolic process"/>
    <property type="evidence" value="ECO:0007669"/>
    <property type="project" value="InterPro"/>
</dbReference>
<dbReference type="Gene3D" id="3.40.47.10">
    <property type="match status" value="1"/>
</dbReference>
<evidence type="ECO:0000256" key="1">
    <source>
        <dbReference type="ARBA" id="ARBA00022679"/>
    </source>
</evidence>
<feature type="domain" description="Hydroxymethylglutaryl-coenzyme A synthase C-terminal" evidence="3">
    <location>
        <begin position="3"/>
        <end position="126"/>
    </location>
</feature>
<keyword evidence="2" id="KW-0472">Membrane</keyword>
<dbReference type="OrthoDB" id="1269963at2759"/>
<accession>A0A9W8JNL6</accession>
<sequence length="131" mass="14558">MACSRRLGNMYTASLYGCLASVLASVEPSALLGKRISLFSFGSGCAASVFLARVKGDTTEIRQKMDLLDRLSKMKVVPPQEFVDALQLREKNHNAVSYTPEGSVDNIWPGSYYLDSVDSKYRRKYLRAPLV</sequence>
<dbReference type="InterPro" id="IPR016039">
    <property type="entry name" value="Thiolase-like"/>
</dbReference>
<keyword evidence="5" id="KW-1185">Reference proteome</keyword>
<protein>
    <recommendedName>
        <fullName evidence="3">Hydroxymethylglutaryl-coenzyme A synthase C-terminal domain-containing protein</fullName>
    </recommendedName>
</protein>
<evidence type="ECO:0000259" key="3">
    <source>
        <dbReference type="Pfam" id="PF08540"/>
    </source>
</evidence>